<evidence type="ECO:0000313" key="8">
    <source>
        <dbReference type="EMBL" id="SNC60034.1"/>
    </source>
</evidence>
<keyword evidence="7" id="KW-1133">Transmembrane helix</keyword>
<comment type="subcellular location">
    <subcellularLocation>
        <location evidence="1">Cell inner membrane</location>
    </subcellularLocation>
</comment>
<sequence>MEHVREKIILVKTFLNILSHGFLWLLAVMPYAWVVRIGYAMAAIAPIFSKSRVKVINANLKACFPNLSQAERDQLAKQHWRLLGRSFAERGRLWLGSPQSIDEFVTVYPEVDMNDGKPRLYVSMHMVGIEAGLIAITMHLQKIKAAPGITLYVFMKNEYFEPRIKKWRERFGARMLLRQSHGRELIREARKGTFVCLSPDMDLGRNDSEFVPFFGVPTNTVLAVSKTARLAGAEVCPIFTTLRADGSGYDCHVGKPWPNFPSDDPVADTARMNAYFEEVIKPRIPEYYWIHKRFKNRPDGQPSIY</sequence>
<keyword evidence="6" id="KW-0012">Acyltransferase</keyword>
<gene>
    <name evidence="8" type="ORF">SAMN06295916_0192</name>
</gene>
<keyword evidence="4 8" id="KW-0808">Transferase</keyword>
<keyword evidence="9" id="KW-1185">Reference proteome</keyword>
<evidence type="ECO:0000256" key="7">
    <source>
        <dbReference type="SAM" id="Phobius"/>
    </source>
</evidence>
<dbReference type="GO" id="GO:0005886">
    <property type="term" value="C:plasma membrane"/>
    <property type="evidence" value="ECO:0007669"/>
    <property type="project" value="UniProtKB-SubCell"/>
</dbReference>
<evidence type="ECO:0000313" key="9">
    <source>
        <dbReference type="Proteomes" id="UP000197215"/>
    </source>
</evidence>
<evidence type="ECO:0000256" key="3">
    <source>
        <dbReference type="ARBA" id="ARBA00022519"/>
    </source>
</evidence>
<dbReference type="EMBL" id="FYEX01000001">
    <property type="protein sequence ID" value="SNC60034.1"/>
    <property type="molecule type" value="Genomic_DNA"/>
</dbReference>
<dbReference type="AlphaFoldDB" id="A0A212T2N6"/>
<dbReference type="RefSeq" id="WP_088812050.1">
    <property type="nucleotide sequence ID" value="NZ_FYEX01000001.1"/>
</dbReference>
<dbReference type="PIRSF" id="PIRSF026649">
    <property type="entry name" value="MsbB"/>
    <property type="match status" value="1"/>
</dbReference>
<dbReference type="CDD" id="cd07984">
    <property type="entry name" value="LPLAT_LABLAT-like"/>
    <property type="match status" value="1"/>
</dbReference>
<keyword evidence="5 7" id="KW-0472">Membrane</keyword>
<proteinExistence type="predicted"/>
<dbReference type="PANTHER" id="PTHR30606">
    <property type="entry name" value="LIPID A BIOSYNTHESIS LAUROYL ACYLTRANSFERASE"/>
    <property type="match status" value="1"/>
</dbReference>
<dbReference type="GO" id="GO:0016746">
    <property type="term" value="F:acyltransferase activity"/>
    <property type="evidence" value="ECO:0007669"/>
    <property type="project" value="UniProtKB-KW"/>
</dbReference>
<name>A0A212T2N6_9BURK</name>
<dbReference type="Pfam" id="PF03279">
    <property type="entry name" value="Lip_A_acyltrans"/>
    <property type="match status" value="1"/>
</dbReference>
<keyword evidence="7" id="KW-0812">Transmembrane</keyword>
<evidence type="ECO:0000256" key="2">
    <source>
        <dbReference type="ARBA" id="ARBA00022475"/>
    </source>
</evidence>
<evidence type="ECO:0000256" key="5">
    <source>
        <dbReference type="ARBA" id="ARBA00023136"/>
    </source>
</evidence>
<reference evidence="8 9" key="1">
    <citation type="submission" date="2017-06" db="EMBL/GenBank/DDBJ databases">
        <authorList>
            <person name="Kim H.J."/>
            <person name="Triplett B.A."/>
        </authorList>
    </citation>
    <scope>NUCLEOTIDE SEQUENCE [LARGE SCALE GENOMIC DNA]</scope>
    <source>
        <strain evidence="8 9">MWH-VicM1</strain>
    </source>
</reference>
<evidence type="ECO:0000256" key="6">
    <source>
        <dbReference type="ARBA" id="ARBA00023315"/>
    </source>
</evidence>
<dbReference type="PANTHER" id="PTHR30606:SF9">
    <property type="entry name" value="LIPID A BIOSYNTHESIS LAUROYLTRANSFERASE"/>
    <property type="match status" value="1"/>
</dbReference>
<keyword evidence="3" id="KW-0997">Cell inner membrane</keyword>
<dbReference type="Proteomes" id="UP000197215">
    <property type="component" value="Unassembled WGS sequence"/>
</dbReference>
<protein>
    <submittedName>
        <fullName evidence="8">KDO2-lipid IV(A) lauroyltransferase</fullName>
    </submittedName>
</protein>
<keyword evidence="2" id="KW-1003">Cell membrane</keyword>
<dbReference type="InterPro" id="IPR004960">
    <property type="entry name" value="LipA_acyltrans"/>
</dbReference>
<accession>A0A212T2N6</accession>
<dbReference type="OrthoDB" id="9803456at2"/>
<dbReference type="GO" id="GO:0009247">
    <property type="term" value="P:glycolipid biosynthetic process"/>
    <property type="evidence" value="ECO:0007669"/>
    <property type="project" value="UniProtKB-ARBA"/>
</dbReference>
<feature type="transmembrane region" description="Helical" evidence="7">
    <location>
        <begin position="21"/>
        <end position="48"/>
    </location>
</feature>
<organism evidence="8 9">
    <name type="scientific">Polynucleobacter victoriensis</name>
    <dbReference type="NCBI Taxonomy" id="2049319"/>
    <lineage>
        <taxon>Bacteria</taxon>
        <taxon>Pseudomonadati</taxon>
        <taxon>Pseudomonadota</taxon>
        <taxon>Betaproteobacteria</taxon>
        <taxon>Burkholderiales</taxon>
        <taxon>Burkholderiaceae</taxon>
        <taxon>Polynucleobacter</taxon>
    </lineage>
</organism>
<evidence type="ECO:0000256" key="1">
    <source>
        <dbReference type="ARBA" id="ARBA00004533"/>
    </source>
</evidence>
<evidence type="ECO:0000256" key="4">
    <source>
        <dbReference type="ARBA" id="ARBA00022679"/>
    </source>
</evidence>